<dbReference type="InterPro" id="IPR009075">
    <property type="entry name" value="AcylCo_DH/oxidase_C"/>
</dbReference>
<dbReference type="PANTHER" id="PTHR43292">
    <property type="entry name" value="ACYL-COA DEHYDROGENASE"/>
    <property type="match status" value="1"/>
</dbReference>
<dbReference type="InterPro" id="IPR006091">
    <property type="entry name" value="Acyl-CoA_Oxase/DH_mid-dom"/>
</dbReference>
<feature type="domain" description="Acyl-CoA oxidase/dehydrogenase middle" evidence="8">
    <location>
        <begin position="127"/>
        <end position="214"/>
    </location>
</feature>
<dbReference type="InterPro" id="IPR052161">
    <property type="entry name" value="Mycobact_Acyl-CoA_DH"/>
</dbReference>
<dbReference type="GO" id="GO:0005886">
    <property type="term" value="C:plasma membrane"/>
    <property type="evidence" value="ECO:0007669"/>
    <property type="project" value="TreeGrafter"/>
</dbReference>
<keyword evidence="5 6" id="KW-0560">Oxidoreductase</keyword>
<dbReference type="InterPro" id="IPR013786">
    <property type="entry name" value="AcylCoA_DH/ox_N"/>
</dbReference>
<dbReference type="SUPFAM" id="SSF47203">
    <property type="entry name" value="Acyl-CoA dehydrogenase C-terminal domain-like"/>
    <property type="match status" value="1"/>
</dbReference>
<keyword evidence="3 6" id="KW-0285">Flavoprotein</keyword>
<dbReference type="InterPro" id="IPR036250">
    <property type="entry name" value="AcylCo_DH-like_C"/>
</dbReference>
<evidence type="ECO:0000256" key="6">
    <source>
        <dbReference type="RuleBase" id="RU362125"/>
    </source>
</evidence>
<dbReference type="GO" id="GO:0050660">
    <property type="term" value="F:flavin adenine dinucleotide binding"/>
    <property type="evidence" value="ECO:0007669"/>
    <property type="project" value="InterPro"/>
</dbReference>
<evidence type="ECO:0000256" key="5">
    <source>
        <dbReference type="ARBA" id="ARBA00023002"/>
    </source>
</evidence>
<accession>A0A852RM54</accession>
<evidence type="ECO:0000259" key="7">
    <source>
        <dbReference type="Pfam" id="PF00441"/>
    </source>
</evidence>
<evidence type="ECO:0000259" key="8">
    <source>
        <dbReference type="Pfam" id="PF02770"/>
    </source>
</evidence>
<evidence type="ECO:0000256" key="4">
    <source>
        <dbReference type="ARBA" id="ARBA00022827"/>
    </source>
</evidence>
<dbReference type="GO" id="GO:0016627">
    <property type="term" value="F:oxidoreductase activity, acting on the CH-CH group of donors"/>
    <property type="evidence" value="ECO:0007669"/>
    <property type="project" value="InterPro"/>
</dbReference>
<protein>
    <submittedName>
        <fullName evidence="10">Alkylation response protein AidB-like acyl-CoA dehydrogenase</fullName>
    </submittedName>
</protein>
<dbReference type="PANTHER" id="PTHR43292:SF3">
    <property type="entry name" value="ACYL-COA DEHYDROGENASE FADE29"/>
    <property type="match status" value="1"/>
</dbReference>
<dbReference type="SUPFAM" id="SSF56645">
    <property type="entry name" value="Acyl-CoA dehydrogenase NM domain-like"/>
    <property type="match status" value="1"/>
</dbReference>
<keyword evidence="4 6" id="KW-0274">FAD</keyword>
<keyword evidence="11" id="KW-1185">Reference proteome</keyword>
<dbReference type="Proteomes" id="UP000582231">
    <property type="component" value="Unassembled WGS sequence"/>
</dbReference>
<dbReference type="InterPro" id="IPR009100">
    <property type="entry name" value="AcylCoA_DH/oxidase_NM_dom_sf"/>
</dbReference>
<comment type="cofactor">
    <cofactor evidence="1 6">
        <name>FAD</name>
        <dbReference type="ChEBI" id="CHEBI:57692"/>
    </cofactor>
</comment>
<dbReference type="AlphaFoldDB" id="A0A852RM54"/>
<comment type="caution">
    <text evidence="10">The sequence shown here is derived from an EMBL/GenBank/DDBJ whole genome shotgun (WGS) entry which is preliminary data.</text>
</comment>
<dbReference type="Gene3D" id="2.40.110.10">
    <property type="entry name" value="Butyryl-CoA Dehydrogenase, subunit A, domain 2"/>
    <property type="match status" value="1"/>
</dbReference>
<evidence type="ECO:0000256" key="2">
    <source>
        <dbReference type="ARBA" id="ARBA00009347"/>
    </source>
</evidence>
<proteinExistence type="inferred from homology"/>
<dbReference type="Pfam" id="PF02770">
    <property type="entry name" value="Acyl-CoA_dh_M"/>
    <property type="match status" value="1"/>
</dbReference>
<dbReference type="EMBL" id="JACCBF010000001">
    <property type="protein sequence ID" value="NYD29950.1"/>
    <property type="molecule type" value="Genomic_DNA"/>
</dbReference>
<sequence>MHIDLEPQQVALRDELREYFAQLVTPEIRAGLASATGEFGEAGVYKDVIRQIGKDGWLGIGWPKEYGGQARSMVEQLIFTDVAAIAGVPIPYLTLNTVGPTIMRFGSEEQKEYFLPKILAGELHFSIGYSEPGSGTDLASLRTKATLEGDEWVINGQKMWTSLIQYADWLWMACRTEPDAPRHKGLSMILVPADAPGVSYTPVHTVAGVGTSATYYSDVRVPASNLVSERGGGWALMTNQLNHERVALTSAAPLQHSLTLVKDWARETRNPDGTRVIDTEWVQIALGRAHARIEALTLINWKLAADADHGVPLSPAEASATKIYGSELATEVYRSLMEVVGPHAGVTGDSPGAVLAGRLERFHRSSLVMTFGGGTNEIQRDIIGYVGLGLPAAKRA</sequence>
<feature type="domain" description="Acyl-CoA dehydrogenase/oxidase N-terminal" evidence="9">
    <location>
        <begin position="7"/>
        <end position="122"/>
    </location>
</feature>
<dbReference type="Pfam" id="PF00441">
    <property type="entry name" value="Acyl-CoA_dh_1"/>
    <property type="match status" value="1"/>
</dbReference>
<organism evidence="10 11">
    <name type="scientific">Nocardioides kongjuensis</name>
    <dbReference type="NCBI Taxonomy" id="349522"/>
    <lineage>
        <taxon>Bacteria</taxon>
        <taxon>Bacillati</taxon>
        <taxon>Actinomycetota</taxon>
        <taxon>Actinomycetes</taxon>
        <taxon>Propionibacteriales</taxon>
        <taxon>Nocardioidaceae</taxon>
        <taxon>Nocardioides</taxon>
    </lineage>
</organism>
<name>A0A852RM54_9ACTN</name>
<evidence type="ECO:0000313" key="11">
    <source>
        <dbReference type="Proteomes" id="UP000582231"/>
    </source>
</evidence>
<evidence type="ECO:0000259" key="9">
    <source>
        <dbReference type="Pfam" id="PF02771"/>
    </source>
</evidence>
<reference evidence="10 11" key="1">
    <citation type="submission" date="2020-07" db="EMBL/GenBank/DDBJ databases">
        <title>Sequencing the genomes of 1000 actinobacteria strains.</title>
        <authorList>
            <person name="Klenk H.-P."/>
        </authorList>
    </citation>
    <scope>NUCLEOTIDE SEQUENCE [LARGE SCALE GENOMIC DNA]</scope>
    <source>
        <strain evidence="10 11">DSM 19082</strain>
    </source>
</reference>
<dbReference type="Gene3D" id="1.10.540.10">
    <property type="entry name" value="Acyl-CoA dehydrogenase/oxidase, N-terminal domain"/>
    <property type="match status" value="1"/>
</dbReference>
<comment type="similarity">
    <text evidence="2 6">Belongs to the acyl-CoA dehydrogenase family.</text>
</comment>
<gene>
    <name evidence="10" type="ORF">BJ958_001496</name>
</gene>
<dbReference type="InterPro" id="IPR046373">
    <property type="entry name" value="Acyl-CoA_Oxase/DH_mid-dom_sf"/>
</dbReference>
<evidence type="ECO:0000256" key="1">
    <source>
        <dbReference type="ARBA" id="ARBA00001974"/>
    </source>
</evidence>
<dbReference type="Gene3D" id="1.20.140.10">
    <property type="entry name" value="Butyryl-CoA Dehydrogenase, subunit A, domain 3"/>
    <property type="match status" value="1"/>
</dbReference>
<dbReference type="InterPro" id="IPR037069">
    <property type="entry name" value="AcylCoA_DH/ox_N_sf"/>
</dbReference>
<dbReference type="Pfam" id="PF02771">
    <property type="entry name" value="Acyl-CoA_dh_N"/>
    <property type="match status" value="1"/>
</dbReference>
<dbReference type="RefSeq" id="WP_179726270.1">
    <property type="nucleotide sequence ID" value="NZ_BAABEF010000001.1"/>
</dbReference>
<evidence type="ECO:0000313" key="10">
    <source>
        <dbReference type="EMBL" id="NYD29950.1"/>
    </source>
</evidence>
<feature type="domain" description="Acyl-CoA dehydrogenase/oxidase C-terminal" evidence="7">
    <location>
        <begin position="231"/>
        <end position="384"/>
    </location>
</feature>
<evidence type="ECO:0000256" key="3">
    <source>
        <dbReference type="ARBA" id="ARBA00022630"/>
    </source>
</evidence>